<organism evidence="3 4">
    <name type="scientific">Kriegella aquimaris</name>
    <dbReference type="NCBI Taxonomy" id="192904"/>
    <lineage>
        <taxon>Bacteria</taxon>
        <taxon>Pseudomonadati</taxon>
        <taxon>Bacteroidota</taxon>
        <taxon>Flavobacteriia</taxon>
        <taxon>Flavobacteriales</taxon>
        <taxon>Flavobacteriaceae</taxon>
        <taxon>Kriegella</taxon>
    </lineage>
</organism>
<feature type="domain" description="Sialate O-acetylesterase" evidence="2">
    <location>
        <begin position="39"/>
        <end position="275"/>
    </location>
</feature>
<dbReference type="AlphaFoldDB" id="A0A1G9KKU2"/>
<dbReference type="InterPro" id="IPR052940">
    <property type="entry name" value="Carb_Esterase_6"/>
</dbReference>
<keyword evidence="4" id="KW-1185">Reference proteome</keyword>
<reference evidence="4" key="1">
    <citation type="submission" date="2016-10" db="EMBL/GenBank/DDBJ databases">
        <authorList>
            <person name="Varghese N."/>
            <person name="Submissions S."/>
        </authorList>
    </citation>
    <scope>NUCLEOTIDE SEQUENCE [LARGE SCALE GENOMIC DNA]</scope>
    <source>
        <strain evidence="4">DSM 19886</strain>
    </source>
</reference>
<dbReference type="GO" id="GO:0016788">
    <property type="term" value="F:hydrolase activity, acting on ester bonds"/>
    <property type="evidence" value="ECO:0007669"/>
    <property type="project" value="UniProtKB-ARBA"/>
</dbReference>
<dbReference type="InterPro" id="IPR005181">
    <property type="entry name" value="SASA"/>
</dbReference>
<dbReference type="Proteomes" id="UP000199440">
    <property type="component" value="Unassembled WGS sequence"/>
</dbReference>
<gene>
    <name evidence="3" type="ORF">SAMN04488514_1011031</name>
</gene>
<dbReference type="STRING" id="192904.SAMN04488514_1011031"/>
<dbReference type="Gene3D" id="3.40.50.1110">
    <property type="entry name" value="SGNH hydrolase"/>
    <property type="match status" value="1"/>
</dbReference>
<dbReference type="SUPFAM" id="SSF52266">
    <property type="entry name" value="SGNH hydrolase"/>
    <property type="match status" value="1"/>
</dbReference>
<proteinExistence type="predicted"/>
<dbReference type="EMBL" id="FNGV01000001">
    <property type="protein sequence ID" value="SDL50226.1"/>
    <property type="molecule type" value="Genomic_DNA"/>
</dbReference>
<dbReference type="Pfam" id="PF03629">
    <property type="entry name" value="SASA"/>
    <property type="match status" value="1"/>
</dbReference>
<dbReference type="PANTHER" id="PTHR31988">
    <property type="entry name" value="ESTERASE, PUTATIVE (DUF303)-RELATED"/>
    <property type="match status" value="1"/>
</dbReference>
<sequence>MQRFFNLVYMSTKKLQHILYLFAIATIVCNAQGKETRPVKIFILGGQSNMDGCGLAEELPEAYAKPPENSMTWDNKKNEWTSLGTDSFAERREFKFGPEIAFAKVLAKKFPDHTIAIVKTSGGGTKLWKHWLPDQPMYIRFFKNFENAIESLETKGTPFEISGMLWMQGESDAEFLDWANAYEDNLKVLFEAVRLQTGKKELTIVMGRISIGLLRKTPWNFDFTPVVQEAQDIVSSQDKNVYIINTDKLKTLKDNTHFNTEAQIWLGKKMGKIMLKALK</sequence>
<evidence type="ECO:0000259" key="2">
    <source>
        <dbReference type="Pfam" id="PF03629"/>
    </source>
</evidence>
<protein>
    <recommendedName>
        <fullName evidence="2">Sialate O-acetylesterase domain-containing protein</fullName>
    </recommendedName>
</protein>
<dbReference type="OrthoDB" id="9795554at2"/>
<evidence type="ECO:0000256" key="1">
    <source>
        <dbReference type="ARBA" id="ARBA00022801"/>
    </source>
</evidence>
<name>A0A1G9KKU2_9FLAO</name>
<dbReference type="PANTHER" id="PTHR31988:SF19">
    <property type="entry name" value="9-O-ACETYL-N-ACETYLNEURAMINIC ACID DEACETYLASE-RELATED"/>
    <property type="match status" value="1"/>
</dbReference>
<evidence type="ECO:0000313" key="4">
    <source>
        <dbReference type="Proteomes" id="UP000199440"/>
    </source>
</evidence>
<accession>A0A1G9KKU2</accession>
<dbReference type="InterPro" id="IPR036514">
    <property type="entry name" value="SGNH_hydro_sf"/>
</dbReference>
<keyword evidence="1" id="KW-0378">Hydrolase</keyword>
<evidence type="ECO:0000313" key="3">
    <source>
        <dbReference type="EMBL" id="SDL50226.1"/>
    </source>
</evidence>